<dbReference type="InterPro" id="IPR050356">
    <property type="entry name" value="SulA_CellDiv_inhibitor"/>
</dbReference>
<dbReference type="Proteomes" id="UP001165652">
    <property type="component" value="Unassembled WGS sequence"/>
</dbReference>
<dbReference type="EMBL" id="JAQQLI010000004">
    <property type="protein sequence ID" value="MDC7785006.1"/>
    <property type="molecule type" value="Genomic_DNA"/>
</dbReference>
<comment type="caution">
    <text evidence="3">The sequence shown here is derived from an EMBL/GenBank/DDBJ whole genome shotgun (WGS) entry which is preliminary data.</text>
</comment>
<dbReference type="InterPro" id="IPR001126">
    <property type="entry name" value="UmuC"/>
</dbReference>
<accession>A0ABT5J5W1</accession>
<reference evidence="3" key="1">
    <citation type="journal article" date="2023" name="Microbiol Resour">
        <title>Genome Sequences of Rhodoplanes serenus and Two Thermotolerant Strains, Rhodoplanes tepidamans and 'Rhodoplanes cryptolactis,' Further Refine the Genus.</title>
        <authorList>
            <person name="Rayyan A.A."/>
            <person name="Kyndt J.A."/>
        </authorList>
    </citation>
    <scope>NUCLEOTIDE SEQUENCE</scope>
    <source>
        <strain evidence="3">DSM 9987</strain>
    </source>
</reference>
<dbReference type="Pfam" id="PF00817">
    <property type="entry name" value="IMS"/>
    <property type="match status" value="1"/>
</dbReference>
<sequence>MKSAQRIAALDDAAARLGLTIGTTVADARARHPGLAVVEHDPAADAALLEAVAEACDRFTPLVALDPPDGLLLDITGCAHLFGGEAALAADLHGRLAAGGLVARIAVADTPGCAAAVARHGADHIVVVPPGAQDAALAPRPLAALRLPRAMVVSLAEVGLKRIADVLNIPRATLAARFDGLLEKLDAARGLADAPISPRRPMPACVAERRFAEPVLLERDVLGTLLRLAGRLARLLETRGDGARILEAALFRTDGRVVRIAVGTGAPLTDPERMARLFADRLAVGDPWDPGFGFDLVRLSALATERCDPVQGGLDASDGTAELTHLVDRLSTRFGARRVTRQVLHDAHVPEFAAAALPAQVLRVAGGRPGAFTAPSTRRERVSEPAAFTDPPDTLVPCRPLRLLERPEPVEAMAEVPDGPPVRFRWRRVLHAVAAAEGPERIALAWWRDADGTALTRDYFRVECRDGFRAWLFREGLFGRETPRPRWFLHGLFG</sequence>
<keyword evidence="1" id="KW-0227">DNA damage</keyword>
<dbReference type="SUPFAM" id="SSF56672">
    <property type="entry name" value="DNA/RNA polymerases"/>
    <property type="match status" value="1"/>
</dbReference>
<evidence type="ECO:0000256" key="1">
    <source>
        <dbReference type="ARBA" id="ARBA00022763"/>
    </source>
</evidence>
<evidence type="ECO:0000313" key="4">
    <source>
        <dbReference type="Proteomes" id="UP001165652"/>
    </source>
</evidence>
<proteinExistence type="predicted"/>
<protein>
    <submittedName>
        <fullName evidence="3">DNA polymerase Y family protein</fullName>
    </submittedName>
</protein>
<gene>
    <name evidence="3" type="ORF">PQJ73_04865</name>
</gene>
<dbReference type="InterPro" id="IPR043502">
    <property type="entry name" value="DNA/RNA_pol_sf"/>
</dbReference>
<organism evidence="3 4">
    <name type="scientific">Rhodoplanes tepidamans</name>
    <name type="common">Rhodoplanes cryptolactis</name>
    <dbReference type="NCBI Taxonomy" id="200616"/>
    <lineage>
        <taxon>Bacteria</taxon>
        <taxon>Pseudomonadati</taxon>
        <taxon>Pseudomonadota</taxon>
        <taxon>Alphaproteobacteria</taxon>
        <taxon>Hyphomicrobiales</taxon>
        <taxon>Nitrobacteraceae</taxon>
        <taxon>Rhodoplanes</taxon>
    </lineage>
</organism>
<dbReference type="CDD" id="cd03468">
    <property type="entry name" value="PolY_like"/>
    <property type="match status" value="1"/>
</dbReference>
<feature type="domain" description="UmuC" evidence="2">
    <location>
        <begin position="5"/>
        <end position="114"/>
    </location>
</feature>
<name>A0ABT5J5W1_RHOTP</name>
<keyword evidence="4" id="KW-1185">Reference proteome</keyword>
<reference evidence="3" key="2">
    <citation type="submission" date="2023-02" db="EMBL/GenBank/DDBJ databases">
        <authorList>
            <person name="Rayyan A."/>
            <person name="Meyer T."/>
            <person name="Kyndt J.A."/>
        </authorList>
    </citation>
    <scope>NUCLEOTIDE SEQUENCE</scope>
    <source>
        <strain evidence="3">DSM 9987</strain>
    </source>
</reference>
<dbReference type="PANTHER" id="PTHR35369:SF2">
    <property type="entry name" value="BLR3025 PROTEIN"/>
    <property type="match status" value="1"/>
</dbReference>
<evidence type="ECO:0000259" key="2">
    <source>
        <dbReference type="Pfam" id="PF00817"/>
    </source>
</evidence>
<dbReference type="PANTHER" id="PTHR35369">
    <property type="entry name" value="BLR3025 PROTEIN-RELATED"/>
    <property type="match status" value="1"/>
</dbReference>
<evidence type="ECO:0000313" key="3">
    <source>
        <dbReference type="EMBL" id="MDC7785006.1"/>
    </source>
</evidence>